<evidence type="ECO:0000259" key="2">
    <source>
        <dbReference type="Pfam" id="PF13690"/>
    </source>
</evidence>
<dbReference type="eggNOG" id="COG1406">
    <property type="taxonomic scope" value="Bacteria"/>
</dbReference>
<name>W0RB80_9BACT</name>
<keyword evidence="4" id="KW-1185">Reference proteome</keyword>
<organism evidence="3 4">
    <name type="scientific">Gemmatirosa kalamazoonensis</name>
    <dbReference type="NCBI Taxonomy" id="861299"/>
    <lineage>
        <taxon>Bacteria</taxon>
        <taxon>Pseudomonadati</taxon>
        <taxon>Gemmatimonadota</taxon>
        <taxon>Gemmatimonadia</taxon>
        <taxon>Gemmatimonadales</taxon>
        <taxon>Gemmatimonadaceae</taxon>
        <taxon>Gemmatirosa</taxon>
    </lineage>
</organism>
<protein>
    <recommendedName>
        <fullName evidence="2">Chemotaxis phosphatase CheX-like domain-containing protein</fullName>
    </recommendedName>
</protein>
<dbReference type="SUPFAM" id="SSF103039">
    <property type="entry name" value="CheC-like"/>
    <property type="match status" value="1"/>
</dbReference>
<dbReference type="OrthoDB" id="1524736at2"/>
<dbReference type="EMBL" id="CP007128">
    <property type="protein sequence ID" value="AHG87692.1"/>
    <property type="molecule type" value="Genomic_DNA"/>
</dbReference>
<dbReference type="Gene3D" id="3.40.1550.10">
    <property type="entry name" value="CheC-like"/>
    <property type="match status" value="1"/>
</dbReference>
<dbReference type="RefSeq" id="WP_104022095.1">
    <property type="nucleotide sequence ID" value="NZ_CP007128.1"/>
</dbReference>
<dbReference type="AlphaFoldDB" id="W0RB80"/>
<sequence>MTTPTRFHSPLHSAAATTFEALALLLPSAGLTSAEAAAPYAHAVGVAFAGPLQGRLELRVSADVARCIAENMLGTDDADAALVGDALGELANVVCGNLLPEIAGRSAVFHLAAPRALDLRPVGGTPAFAAAFGVDGGRAELALYLDRAS</sequence>
<dbReference type="Proteomes" id="UP000019151">
    <property type="component" value="Chromosome"/>
</dbReference>
<dbReference type="STRING" id="861299.J421_0155"/>
<proteinExistence type="predicted"/>
<feature type="domain" description="Chemotaxis phosphatase CheX-like" evidence="2">
    <location>
        <begin position="46"/>
        <end position="117"/>
    </location>
</feature>
<dbReference type="InParanoid" id="W0RB80"/>
<dbReference type="InterPro" id="IPR028976">
    <property type="entry name" value="CheC-like_sf"/>
</dbReference>
<evidence type="ECO:0000256" key="1">
    <source>
        <dbReference type="ARBA" id="ARBA00022500"/>
    </source>
</evidence>
<evidence type="ECO:0000313" key="4">
    <source>
        <dbReference type="Proteomes" id="UP000019151"/>
    </source>
</evidence>
<dbReference type="KEGG" id="gba:J421_0155"/>
<accession>W0RB80</accession>
<dbReference type="InterPro" id="IPR028051">
    <property type="entry name" value="CheX-like_dom"/>
</dbReference>
<evidence type="ECO:0000313" key="3">
    <source>
        <dbReference type="EMBL" id="AHG87692.1"/>
    </source>
</evidence>
<gene>
    <name evidence="3" type="ORF">J421_0155</name>
</gene>
<reference evidence="3 4" key="1">
    <citation type="journal article" date="2014" name="Genome Announc.">
        <title>Genome Sequence and Methylome of Soil Bacterium Gemmatirosa kalamazoonensis KBS708T, a Member of the Rarely Cultivated Gemmatimonadetes Phylum.</title>
        <authorList>
            <person name="Debruyn J.M."/>
            <person name="Radosevich M."/>
            <person name="Wommack K.E."/>
            <person name="Polson S.W."/>
            <person name="Hauser L.J."/>
            <person name="Fawaz M.N."/>
            <person name="Korlach J."/>
            <person name="Tsai Y.C."/>
        </authorList>
    </citation>
    <scope>NUCLEOTIDE SEQUENCE [LARGE SCALE GENOMIC DNA]</scope>
    <source>
        <strain evidence="3 4">KBS708</strain>
    </source>
</reference>
<dbReference type="HOGENOM" id="CLU_1747002_0_0_0"/>
<keyword evidence="1" id="KW-0145">Chemotaxis</keyword>
<dbReference type="GO" id="GO:0006935">
    <property type="term" value="P:chemotaxis"/>
    <property type="evidence" value="ECO:0007669"/>
    <property type="project" value="UniProtKB-KW"/>
</dbReference>
<dbReference type="Pfam" id="PF13690">
    <property type="entry name" value="CheX"/>
    <property type="match status" value="1"/>
</dbReference>